<reference evidence="1" key="1">
    <citation type="journal article" date="2014" name="Front. Microbiol.">
        <title>High frequency of phylogenetically diverse reductive dehalogenase-homologous genes in deep subseafloor sedimentary metagenomes.</title>
        <authorList>
            <person name="Kawai M."/>
            <person name="Futagami T."/>
            <person name="Toyoda A."/>
            <person name="Takaki Y."/>
            <person name="Nishi S."/>
            <person name="Hori S."/>
            <person name="Arai W."/>
            <person name="Tsubouchi T."/>
            <person name="Morono Y."/>
            <person name="Uchiyama I."/>
            <person name="Ito T."/>
            <person name="Fujiyama A."/>
            <person name="Inagaki F."/>
            <person name="Takami H."/>
        </authorList>
    </citation>
    <scope>NUCLEOTIDE SEQUENCE</scope>
    <source>
        <strain evidence="1">Expedition CK06-06</strain>
    </source>
</reference>
<name>X0Y2A1_9ZZZZ</name>
<proteinExistence type="predicted"/>
<protein>
    <submittedName>
        <fullName evidence="1">Uncharacterized protein</fullName>
    </submittedName>
</protein>
<evidence type="ECO:0000313" key="1">
    <source>
        <dbReference type="EMBL" id="GAG31021.1"/>
    </source>
</evidence>
<sequence>MPIKKWGIVRKNALEVSNNIYYSTDMVNMANIEEVA</sequence>
<organism evidence="1">
    <name type="scientific">marine sediment metagenome</name>
    <dbReference type="NCBI Taxonomy" id="412755"/>
    <lineage>
        <taxon>unclassified sequences</taxon>
        <taxon>metagenomes</taxon>
        <taxon>ecological metagenomes</taxon>
    </lineage>
</organism>
<dbReference type="EMBL" id="BARS01042643">
    <property type="protein sequence ID" value="GAG31021.1"/>
    <property type="molecule type" value="Genomic_DNA"/>
</dbReference>
<dbReference type="AlphaFoldDB" id="X0Y2A1"/>
<gene>
    <name evidence="1" type="ORF">S01H1_64680</name>
</gene>
<accession>X0Y2A1</accession>
<comment type="caution">
    <text evidence="1">The sequence shown here is derived from an EMBL/GenBank/DDBJ whole genome shotgun (WGS) entry which is preliminary data.</text>
</comment>
<feature type="non-terminal residue" evidence="1">
    <location>
        <position position="36"/>
    </location>
</feature>